<keyword evidence="4 10" id="KW-0863">Zinc-finger</keyword>
<dbReference type="GO" id="GO:0008270">
    <property type="term" value="F:zinc ion binding"/>
    <property type="evidence" value="ECO:0007669"/>
    <property type="project" value="UniProtKB-KW"/>
</dbReference>
<feature type="compositionally biased region" description="Acidic residues" evidence="11">
    <location>
        <begin position="772"/>
        <end position="788"/>
    </location>
</feature>
<evidence type="ECO:0000256" key="2">
    <source>
        <dbReference type="ARBA" id="ARBA00011738"/>
    </source>
</evidence>
<feature type="compositionally biased region" description="Low complexity" evidence="11">
    <location>
        <begin position="82"/>
        <end position="109"/>
    </location>
</feature>
<dbReference type="AlphaFoldDB" id="A0AAW1M5F5"/>
<dbReference type="GO" id="GO:0003677">
    <property type="term" value="F:DNA binding"/>
    <property type="evidence" value="ECO:0007669"/>
    <property type="project" value="UniProtKB-KW"/>
</dbReference>
<dbReference type="InterPro" id="IPR003656">
    <property type="entry name" value="Znf_BED"/>
</dbReference>
<gene>
    <name evidence="13" type="ORF">RND81_03G064300</name>
</gene>
<evidence type="ECO:0000256" key="4">
    <source>
        <dbReference type="ARBA" id="ARBA00022771"/>
    </source>
</evidence>
<dbReference type="SUPFAM" id="SSF57667">
    <property type="entry name" value="beta-beta-alpha zinc fingers"/>
    <property type="match status" value="1"/>
</dbReference>
<evidence type="ECO:0000256" key="6">
    <source>
        <dbReference type="ARBA" id="ARBA00023015"/>
    </source>
</evidence>
<feature type="compositionally biased region" description="Low complexity" evidence="11">
    <location>
        <begin position="1"/>
        <end position="16"/>
    </location>
</feature>
<feature type="region of interest" description="Disordered" evidence="11">
    <location>
        <begin position="765"/>
        <end position="788"/>
    </location>
</feature>
<dbReference type="GO" id="GO:0005634">
    <property type="term" value="C:nucleus"/>
    <property type="evidence" value="ECO:0007669"/>
    <property type="project" value="UniProtKB-SubCell"/>
</dbReference>
<keyword evidence="9" id="KW-0539">Nucleus</keyword>
<keyword evidence="7" id="KW-0238">DNA-binding</keyword>
<dbReference type="Pfam" id="PF05699">
    <property type="entry name" value="Dimer_Tnp_hAT"/>
    <property type="match status" value="1"/>
</dbReference>
<keyword evidence="14" id="KW-1185">Reference proteome</keyword>
<feature type="domain" description="BED-type" evidence="12">
    <location>
        <begin position="164"/>
        <end position="218"/>
    </location>
</feature>
<evidence type="ECO:0000313" key="14">
    <source>
        <dbReference type="Proteomes" id="UP001443914"/>
    </source>
</evidence>
<dbReference type="PANTHER" id="PTHR46481">
    <property type="entry name" value="ZINC FINGER BED DOMAIN-CONTAINING PROTEIN 4"/>
    <property type="match status" value="1"/>
</dbReference>
<comment type="subcellular location">
    <subcellularLocation>
        <location evidence="1">Nucleus</location>
    </subcellularLocation>
</comment>
<keyword evidence="5" id="KW-0862">Zinc</keyword>
<proteinExistence type="predicted"/>
<accession>A0AAW1M5F5</accession>
<dbReference type="Pfam" id="PF14372">
    <property type="entry name" value="hAT-like_RNase-H"/>
    <property type="match status" value="1"/>
</dbReference>
<keyword evidence="3" id="KW-0479">Metal-binding</keyword>
<dbReference type="PANTHER" id="PTHR46481:SF10">
    <property type="entry name" value="ZINC FINGER BED DOMAIN-CONTAINING PROTEIN 39"/>
    <property type="match status" value="1"/>
</dbReference>
<comment type="caution">
    <text evidence="13">The sequence shown here is derived from an EMBL/GenBank/DDBJ whole genome shotgun (WGS) entry which is preliminary data.</text>
</comment>
<dbReference type="GO" id="GO:0009791">
    <property type="term" value="P:post-embryonic development"/>
    <property type="evidence" value="ECO:0007669"/>
    <property type="project" value="UniProtKB-ARBA"/>
</dbReference>
<feature type="compositionally biased region" description="Polar residues" evidence="11">
    <location>
        <begin position="22"/>
        <end position="50"/>
    </location>
</feature>
<keyword evidence="8" id="KW-0804">Transcription</keyword>
<evidence type="ECO:0000256" key="7">
    <source>
        <dbReference type="ARBA" id="ARBA00023125"/>
    </source>
</evidence>
<feature type="region of interest" description="Disordered" evidence="11">
    <location>
        <begin position="82"/>
        <end position="142"/>
    </location>
</feature>
<dbReference type="SUPFAM" id="SSF53098">
    <property type="entry name" value="Ribonuclease H-like"/>
    <property type="match status" value="1"/>
</dbReference>
<dbReference type="GO" id="GO:0046983">
    <property type="term" value="F:protein dimerization activity"/>
    <property type="evidence" value="ECO:0007669"/>
    <property type="project" value="InterPro"/>
</dbReference>
<dbReference type="PROSITE" id="PS50808">
    <property type="entry name" value="ZF_BED"/>
    <property type="match status" value="1"/>
</dbReference>
<evidence type="ECO:0000313" key="13">
    <source>
        <dbReference type="EMBL" id="KAK9740837.1"/>
    </source>
</evidence>
<dbReference type="InterPro" id="IPR012337">
    <property type="entry name" value="RNaseH-like_sf"/>
</dbReference>
<dbReference type="Proteomes" id="UP001443914">
    <property type="component" value="Unassembled WGS sequence"/>
</dbReference>
<name>A0AAW1M5F5_SAPOF</name>
<evidence type="ECO:0000256" key="5">
    <source>
        <dbReference type="ARBA" id="ARBA00022833"/>
    </source>
</evidence>
<evidence type="ECO:0000256" key="1">
    <source>
        <dbReference type="ARBA" id="ARBA00004123"/>
    </source>
</evidence>
<dbReference type="Pfam" id="PF02892">
    <property type="entry name" value="zf-BED"/>
    <property type="match status" value="1"/>
</dbReference>
<evidence type="ECO:0000256" key="8">
    <source>
        <dbReference type="ARBA" id="ARBA00023163"/>
    </source>
</evidence>
<dbReference type="InterPro" id="IPR052035">
    <property type="entry name" value="ZnF_BED_domain_contain"/>
</dbReference>
<evidence type="ECO:0000256" key="9">
    <source>
        <dbReference type="ARBA" id="ARBA00023242"/>
    </source>
</evidence>
<comment type="subunit">
    <text evidence="2">Homodimer.</text>
</comment>
<feature type="region of interest" description="Disordered" evidence="11">
    <location>
        <begin position="1"/>
        <end position="50"/>
    </location>
</feature>
<dbReference type="InterPro" id="IPR036236">
    <property type="entry name" value="Znf_C2H2_sf"/>
</dbReference>
<dbReference type="InterPro" id="IPR008906">
    <property type="entry name" value="HATC_C_dom"/>
</dbReference>
<evidence type="ECO:0000256" key="10">
    <source>
        <dbReference type="PROSITE-ProRule" id="PRU00027"/>
    </source>
</evidence>
<evidence type="ECO:0000256" key="3">
    <source>
        <dbReference type="ARBA" id="ARBA00022723"/>
    </source>
</evidence>
<protein>
    <recommendedName>
        <fullName evidence="12">BED-type domain-containing protein</fullName>
    </recommendedName>
</protein>
<dbReference type="InterPro" id="IPR025525">
    <property type="entry name" value="hAT-like_transposase_RNase-H"/>
</dbReference>
<dbReference type="SMART" id="SM00614">
    <property type="entry name" value="ZnF_BED"/>
    <property type="match status" value="1"/>
</dbReference>
<dbReference type="EMBL" id="JBDFQZ010000003">
    <property type="protein sequence ID" value="KAK9740837.1"/>
    <property type="molecule type" value="Genomic_DNA"/>
</dbReference>
<organism evidence="13 14">
    <name type="scientific">Saponaria officinalis</name>
    <name type="common">Common soapwort</name>
    <name type="synonym">Lychnis saponaria</name>
    <dbReference type="NCBI Taxonomy" id="3572"/>
    <lineage>
        <taxon>Eukaryota</taxon>
        <taxon>Viridiplantae</taxon>
        <taxon>Streptophyta</taxon>
        <taxon>Embryophyta</taxon>
        <taxon>Tracheophyta</taxon>
        <taxon>Spermatophyta</taxon>
        <taxon>Magnoliopsida</taxon>
        <taxon>eudicotyledons</taxon>
        <taxon>Gunneridae</taxon>
        <taxon>Pentapetalae</taxon>
        <taxon>Caryophyllales</taxon>
        <taxon>Caryophyllaceae</taxon>
        <taxon>Caryophylleae</taxon>
        <taxon>Saponaria</taxon>
    </lineage>
</organism>
<keyword evidence="6" id="KW-0805">Transcription regulation</keyword>
<evidence type="ECO:0000256" key="11">
    <source>
        <dbReference type="SAM" id="MobiDB-lite"/>
    </source>
</evidence>
<evidence type="ECO:0000259" key="12">
    <source>
        <dbReference type="PROSITE" id="PS50808"/>
    </source>
</evidence>
<feature type="compositionally biased region" description="Polar residues" evidence="11">
    <location>
        <begin position="110"/>
        <end position="120"/>
    </location>
</feature>
<sequence>MDHNSQTPSRPSSSNSKRSRQFINDPTSSPSDPQMTPPTQNFNMNNWAGFTPSELQNMQWSTPSHTQAPFVNPYQQIQPLIRPQPIRPNPISSQHASSQHSQEDSSTQSIPSYTQENTTNSRHRPPRGAGPSNTHNNDPFVPLQPEISDVWMTEDDMLIIKNRKGSSRVWPHFFLTTNKLRAKCRYCGVIYTAQSKNGTGHLIRHMDACKHRPESDQRSMDEFLNKLNAPEQYTYNYDECTAELSRMIIQTEEPFLLAEHNAFNKYIKKNQPEHKPTGRKTVRSNAMKQYCELKQKLISDFANMTYSGYDYSYICITAHWIDREWNLQKRIISFSKLEFPHNAINMHNIIINSICEYNIKSKILSVTFDNAIAMTSVANMLKTSLESVLLDGKLLHMRCACHVLNLCVKDGLEGLKQYHEKFKHVVLHLNSCKWRRQEWRNYCKSKGVKYRKFPLENNTRWNSMYIMLSACIEYKEHLTGFWNSVYPDNPLLDTHWNNMEMYVDFLCAFMDATKSFSHVYKTTSPYFLANIIPIAQLFDKYRGVESHSGFLPKMEKKFLKYWTDIPYIYVFAIILDPRWKFDGAISLVTIYKQLMNITNFNVDSYKDEIRYAFFTVFNHYECLNGSLNRPSSRAGASSSGGAFAGAALNKLKGLVSQLRPDVAQSTSATSDLAEYHMYINYDYMRSFSEDEANVLDLLGWWRGQRRQLPVMSAMAQDFLSAQVSSVASERAFSASKRVLDEKRTSLRSDTLEMCVCYKDWMDAEDRMQGTENQEDENSDDETSTESTA</sequence>
<reference evidence="13" key="1">
    <citation type="submission" date="2024-03" db="EMBL/GenBank/DDBJ databases">
        <title>WGS assembly of Saponaria officinalis var. Norfolk2.</title>
        <authorList>
            <person name="Jenkins J."/>
            <person name="Shu S."/>
            <person name="Grimwood J."/>
            <person name="Barry K."/>
            <person name="Goodstein D."/>
            <person name="Schmutz J."/>
            <person name="Leebens-Mack J."/>
            <person name="Osbourn A."/>
        </authorList>
    </citation>
    <scope>NUCLEOTIDE SEQUENCE [LARGE SCALE GENOMIC DNA]</scope>
    <source>
        <strain evidence="13">JIC</strain>
    </source>
</reference>
<dbReference type="SUPFAM" id="SSF81995">
    <property type="entry name" value="beta-sandwich domain of Sec23/24"/>
    <property type="match status" value="1"/>
</dbReference>